<evidence type="ECO:0000313" key="1">
    <source>
        <dbReference type="EMBL" id="EGT33090.1"/>
    </source>
</evidence>
<organism evidence="2">
    <name type="scientific">Caenorhabditis brenneri</name>
    <name type="common">Nematode worm</name>
    <dbReference type="NCBI Taxonomy" id="135651"/>
    <lineage>
        <taxon>Eukaryota</taxon>
        <taxon>Metazoa</taxon>
        <taxon>Ecdysozoa</taxon>
        <taxon>Nematoda</taxon>
        <taxon>Chromadorea</taxon>
        <taxon>Rhabditida</taxon>
        <taxon>Rhabditina</taxon>
        <taxon>Rhabditomorpha</taxon>
        <taxon>Rhabditoidea</taxon>
        <taxon>Rhabditidae</taxon>
        <taxon>Peloderinae</taxon>
        <taxon>Caenorhabditis</taxon>
    </lineage>
</organism>
<dbReference type="HOGENOM" id="CLU_042576_0_0_1"/>
<reference evidence="2" key="1">
    <citation type="submission" date="2011-07" db="EMBL/GenBank/DDBJ databases">
        <authorList>
            <consortium name="Caenorhabditis brenneri Sequencing and Analysis Consortium"/>
            <person name="Wilson R.K."/>
        </authorList>
    </citation>
    <scope>NUCLEOTIDE SEQUENCE [LARGE SCALE GENOMIC DNA]</scope>
    <source>
        <strain evidence="2">PB2801</strain>
    </source>
</reference>
<dbReference type="OrthoDB" id="5911039at2759"/>
<dbReference type="Pfam" id="PF12078">
    <property type="entry name" value="DUF3557"/>
    <property type="match status" value="1"/>
</dbReference>
<dbReference type="eggNOG" id="ENOG502TJW8">
    <property type="taxonomic scope" value="Eukaryota"/>
</dbReference>
<dbReference type="OMA" id="INNIEYR"/>
<accession>G0NKS3</accession>
<dbReference type="PANTHER" id="PTHR31379:SF1">
    <property type="entry name" value="F-BOX C PROTEIN-RELATED"/>
    <property type="match status" value="1"/>
</dbReference>
<dbReference type="InParanoid" id="G0NKS3"/>
<proteinExistence type="predicted"/>
<gene>
    <name evidence="1" type="ORF">CAEBREN_17375</name>
</gene>
<dbReference type="Proteomes" id="UP000008068">
    <property type="component" value="Unassembled WGS sequence"/>
</dbReference>
<keyword evidence="2" id="KW-1185">Reference proteome</keyword>
<dbReference type="FunCoup" id="G0NKS3">
    <property type="interactions" value="370"/>
</dbReference>
<name>G0NKS3_CAEBE</name>
<sequence length="455" mass="52176">MSDKPLSYPCLKALLLYLEPNKRVEAALRIPSIQTAHKSLPLRMEKVVLKTKTTAINNIEYRLGVYQQYFNQSDTPMSVKMDNEEGGYVEEIDIYGIKSCYDFTASTPGDLDLRRPETWPVGNGARDDITEEENLRQEIRNVGSEDELSDDEKRSVDSMKVQLQMYHFKRNAIPLPYKQYFQLTIKKPNSVHIERVESSGKQLRDAMKYINNILFGGKNQVIFINELTFPTQRQIYYLPENFKVRIKKLGILTSDLQSMMKTNVIVESSFPLAKLSMKLRIDSPAELLNTDIVRNADALEILHYESVDLLQSLHNLRNKVISIQLHCYHRYAHYIPLINNWMEIGRPVGTVLSLGVSKRADAEQILRRIGEQFEIVGRIRRSITIPMQHEQNFIKIVIEPAKPADQVVDSLHEGFETAWLVKIEVLEAQEQVPTGFFARGLAMLGALRCPLGGPR</sequence>
<evidence type="ECO:0000313" key="2">
    <source>
        <dbReference type="Proteomes" id="UP000008068"/>
    </source>
</evidence>
<dbReference type="AlphaFoldDB" id="G0NKS3"/>
<dbReference type="InterPro" id="IPR021942">
    <property type="entry name" value="DUF3557"/>
</dbReference>
<dbReference type="EMBL" id="GL379902">
    <property type="protein sequence ID" value="EGT33090.1"/>
    <property type="molecule type" value="Genomic_DNA"/>
</dbReference>
<dbReference type="PANTHER" id="PTHR31379">
    <property type="entry name" value="F-BOX C PROTEIN-RELATED-RELATED"/>
    <property type="match status" value="1"/>
</dbReference>
<protein>
    <submittedName>
        <fullName evidence="1">Uncharacterized protein</fullName>
    </submittedName>
</protein>